<organism evidence="3 4">
    <name type="scientific">Streptomyces orinoci</name>
    <name type="common">Streptoverticillium orinoci</name>
    <dbReference type="NCBI Taxonomy" id="67339"/>
    <lineage>
        <taxon>Bacteria</taxon>
        <taxon>Bacillati</taxon>
        <taxon>Actinomycetota</taxon>
        <taxon>Actinomycetes</taxon>
        <taxon>Kitasatosporales</taxon>
        <taxon>Streptomycetaceae</taxon>
        <taxon>Streptomyces</taxon>
    </lineage>
</organism>
<evidence type="ECO:0000259" key="2">
    <source>
        <dbReference type="PROSITE" id="PS51186"/>
    </source>
</evidence>
<reference evidence="3 4" key="1">
    <citation type="submission" date="2024-06" db="EMBL/GenBank/DDBJ databases">
        <title>The Natural Products Discovery Center: Release of the First 8490 Sequenced Strains for Exploring Actinobacteria Biosynthetic Diversity.</title>
        <authorList>
            <person name="Kalkreuter E."/>
            <person name="Kautsar S.A."/>
            <person name="Yang D."/>
            <person name="Bader C.D."/>
            <person name="Teijaro C.N."/>
            <person name="Fluegel L."/>
            <person name="Davis C.M."/>
            <person name="Simpson J.R."/>
            <person name="Lauterbach L."/>
            <person name="Steele A.D."/>
            <person name="Gui C."/>
            <person name="Meng S."/>
            <person name="Li G."/>
            <person name="Viehrig K."/>
            <person name="Ye F."/>
            <person name="Su P."/>
            <person name="Kiefer A.F."/>
            <person name="Nichols A."/>
            <person name="Cepeda A.J."/>
            <person name="Yan W."/>
            <person name="Fan B."/>
            <person name="Jiang Y."/>
            <person name="Adhikari A."/>
            <person name="Zheng C.-J."/>
            <person name="Schuster L."/>
            <person name="Cowan T.M."/>
            <person name="Smanski M.J."/>
            <person name="Chevrette M.G."/>
            <person name="De Carvalho L.P.S."/>
            <person name="Shen B."/>
        </authorList>
    </citation>
    <scope>NUCLEOTIDE SEQUENCE [LARGE SCALE GENOMIC DNA]</scope>
    <source>
        <strain evidence="3 4">NPDC052347</strain>
    </source>
</reference>
<keyword evidence="1" id="KW-0812">Transmembrane</keyword>
<accession>A0ABV3K018</accession>
<dbReference type="GO" id="GO:0016746">
    <property type="term" value="F:acyltransferase activity"/>
    <property type="evidence" value="ECO:0007669"/>
    <property type="project" value="UniProtKB-KW"/>
</dbReference>
<dbReference type="InterPro" id="IPR041496">
    <property type="entry name" value="YitH/HolE_GNAT"/>
</dbReference>
<dbReference type="EC" id="2.3.1.-" evidence="3"/>
<dbReference type="EMBL" id="JBFAUK010000014">
    <property type="protein sequence ID" value="MEV5508479.1"/>
    <property type="molecule type" value="Genomic_DNA"/>
</dbReference>
<keyword evidence="4" id="KW-1185">Reference proteome</keyword>
<keyword evidence="1" id="KW-0472">Membrane</keyword>
<dbReference type="InterPro" id="IPR016181">
    <property type="entry name" value="Acyl_CoA_acyltransferase"/>
</dbReference>
<evidence type="ECO:0000256" key="1">
    <source>
        <dbReference type="SAM" id="Phobius"/>
    </source>
</evidence>
<feature type="domain" description="N-acetyltransferase" evidence="2">
    <location>
        <begin position="3"/>
        <end position="138"/>
    </location>
</feature>
<keyword evidence="1" id="KW-1133">Transmembrane helix</keyword>
<keyword evidence="3" id="KW-0808">Transferase</keyword>
<dbReference type="InterPro" id="IPR000182">
    <property type="entry name" value="GNAT_dom"/>
</dbReference>
<gene>
    <name evidence="3" type="ORF">AB0L16_18735</name>
</gene>
<protein>
    <submittedName>
        <fullName evidence="3">GNAT family N-acetyltransferase</fullName>
        <ecNumber evidence="3">2.3.1.-</ecNumber>
    </submittedName>
</protein>
<dbReference type="Pfam" id="PF18014">
    <property type="entry name" value="Acetyltransf_18"/>
    <property type="match status" value="1"/>
</dbReference>
<dbReference type="PANTHER" id="PTHR47237:SF1">
    <property type="entry name" value="SLL0310 PROTEIN"/>
    <property type="match status" value="1"/>
</dbReference>
<sequence>MNLTVSRASLEEWRQAVAWAKAEGWNPGEGDETCFHPTDPEGFFLGRLDDGRVVSAISVVTYSPAFAFLGFYLVHPEFRGRGLGLATWQAAFPHAGERTVGLDAVPEQEDTYKRSGFTSAYRTLRYSGRPAAAQHPLDAVPFTADRLGAVTAYDRHCFPAERPAFLRRWLTADGHTAYVRLRDGRISGYGVIRPAGQGYRIGPLFADSADDAGAVFDALTATLEPGHEVSLDIPEPHAAACAMAQAWGLTAVSHTVRMYHGAAPTTPVERVFGVTTLELG</sequence>
<evidence type="ECO:0000313" key="4">
    <source>
        <dbReference type="Proteomes" id="UP001552594"/>
    </source>
</evidence>
<dbReference type="Pfam" id="PF00583">
    <property type="entry name" value="Acetyltransf_1"/>
    <property type="match status" value="1"/>
</dbReference>
<dbReference type="CDD" id="cd04301">
    <property type="entry name" value="NAT_SF"/>
    <property type="match status" value="1"/>
</dbReference>
<dbReference type="PANTHER" id="PTHR47237">
    <property type="entry name" value="SLL0310 PROTEIN"/>
    <property type="match status" value="1"/>
</dbReference>
<evidence type="ECO:0000313" key="3">
    <source>
        <dbReference type="EMBL" id="MEV5508479.1"/>
    </source>
</evidence>
<dbReference type="PROSITE" id="PS51186">
    <property type="entry name" value="GNAT"/>
    <property type="match status" value="1"/>
</dbReference>
<dbReference type="InterPro" id="IPR052729">
    <property type="entry name" value="Acyl/Acetyltrans_Enzymes"/>
</dbReference>
<dbReference type="SUPFAM" id="SSF55729">
    <property type="entry name" value="Acyl-CoA N-acyltransferases (Nat)"/>
    <property type="match status" value="1"/>
</dbReference>
<feature type="transmembrane region" description="Helical" evidence="1">
    <location>
        <begin position="53"/>
        <end position="74"/>
    </location>
</feature>
<dbReference type="Gene3D" id="3.40.630.90">
    <property type="match status" value="1"/>
</dbReference>
<keyword evidence="3" id="KW-0012">Acyltransferase</keyword>
<dbReference type="RefSeq" id="WP_164503261.1">
    <property type="nucleotide sequence ID" value="NZ_JBFAUK010000014.1"/>
</dbReference>
<dbReference type="Gene3D" id="3.40.630.30">
    <property type="match status" value="1"/>
</dbReference>
<comment type="caution">
    <text evidence="3">The sequence shown here is derived from an EMBL/GenBank/DDBJ whole genome shotgun (WGS) entry which is preliminary data.</text>
</comment>
<proteinExistence type="predicted"/>
<dbReference type="Proteomes" id="UP001552594">
    <property type="component" value="Unassembled WGS sequence"/>
</dbReference>
<name>A0ABV3K018_STRON</name>